<dbReference type="AlphaFoldDB" id="A0A941JIG3"/>
<dbReference type="CDD" id="cd16913">
    <property type="entry name" value="YkuD_like"/>
    <property type="match status" value="1"/>
</dbReference>
<evidence type="ECO:0000313" key="10">
    <source>
        <dbReference type="EMBL" id="MBR8672601.1"/>
    </source>
</evidence>
<dbReference type="GO" id="GO:0071972">
    <property type="term" value="F:peptidoglycan L,D-transpeptidase activity"/>
    <property type="evidence" value="ECO:0007669"/>
    <property type="project" value="TreeGrafter"/>
</dbReference>
<keyword evidence="3 6" id="KW-0133">Cell shape</keyword>
<feature type="compositionally biased region" description="Polar residues" evidence="7">
    <location>
        <begin position="23"/>
        <end position="50"/>
    </location>
</feature>
<feature type="compositionally biased region" description="Basic and acidic residues" evidence="7">
    <location>
        <begin position="51"/>
        <end position="62"/>
    </location>
</feature>
<evidence type="ECO:0000256" key="1">
    <source>
        <dbReference type="ARBA" id="ARBA00004752"/>
    </source>
</evidence>
<dbReference type="GO" id="GO:0005576">
    <property type="term" value="C:extracellular region"/>
    <property type="evidence" value="ECO:0007669"/>
    <property type="project" value="TreeGrafter"/>
</dbReference>
<comment type="pathway">
    <text evidence="1 6">Cell wall biogenesis; peptidoglycan biosynthesis.</text>
</comment>
<dbReference type="Gene3D" id="2.40.440.10">
    <property type="entry name" value="L,D-transpeptidase catalytic domain-like"/>
    <property type="match status" value="1"/>
</dbReference>
<evidence type="ECO:0000256" key="2">
    <source>
        <dbReference type="ARBA" id="ARBA00022679"/>
    </source>
</evidence>
<proteinExistence type="predicted"/>
<accession>A0A941JIG3</accession>
<feature type="region of interest" description="Disordered" evidence="7">
    <location>
        <begin position="23"/>
        <end position="67"/>
    </location>
</feature>
<comment type="caution">
    <text evidence="10">The sequence shown here is derived from an EMBL/GenBank/DDBJ whole genome shotgun (WGS) entry which is preliminary data.</text>
</comment>
<dbReference type="GO" id="GO:0071555">
    <property type="term" value="P:cell wall organization"/>
    <property type="evidence" value="ECO:0007669"/>
    <property type="project" value="UniProtKB-UniRule"/>
</dbReference>
<dbReference type="Pfam" id="PF03734">
    <property type="entry name" value="YkuD"/>
    <property type="match status" value="1"/>
</dbReference>
<dbReference type="PANTHER" id="PTHR30582:SF2">
    <property type="entry name" value="L,D-TRANSPEPTIDASE YCIB-RELATED"/>
    <property type="match status" value="1"/>
</dbReference>
<feature type="active site" description="Proton donor/acceptor" evidence="6">
    <location>
        <position position="169"/>
    </location>
</feature>
<dbReference type="GO" id="GO:0016740">
    <property type="term" value="F:transferase activity"/>
    <property type="evidence" value="ECO:0007669"/>
    <property type="project" value="UniProtKB-KW"/>
</dbReference>
<feature type="signal peptide" evidence="8">
    <location>
        <begin position="1"/>
        <end position="18"/>
    </location>
</feature>
<evidence type="ECO:0000256" key="3">
    <source>
        <dbReference type="ARBA" id="ARBA00022960"/>
    </source>
</evidence>
<reference evidence="10" key="1">
    <citation type="submission" date="2021-04" db="EMBL/GenBank/DDBJ databases">
        <title>Genomic analysis of electroactive and textile dye degrading Bacillus circulans strain: DC10 isolated from constructed wetland-microbial fuel cells treating textile dye wastewaters.</title>
        <authorList>
            <person name="Patel D.U."/>
            <person name="Desai C.R."/>
        </authorList>
    </citation>
    <scope>NUCLEOTIDE SEQUENCE</scope>
    <source>
        <strain evidence="10">DC10</strain>
    </source>
</reference>
<organism evidence="10">
    <name type="scientific">Niallia circulans</name>
    <name type="common">Bacillus circulans</name>
    <dbReference type="NCBI Taxonomy" id="1397"/>
    <lineage>
        <taxon>Bacteria</taxon>
        <taxon>Bacillati</taxon>
        <taxon>Bacillota</taxon>
        <taxon>Bacilli</taxon>
        <taxon>Bacillales</taxon>
        <taxon>Bacillaceae</taxon>
        <taxon>Niallia</taxon>
    </lineage>
</organism>
<dbReference type="InterPro" id="IPR038063">
    <property type="entry name" value="Transpep_catalytic_dom"/>
</dbReference>
<feature type="chain" id="PRO_5038483249" evidence="8">
    <location>
        <begin position="19"/>
        <end position="220"/>
    </location>
</feature>
<sequence length="220" mass="24787">MKYIVLLFLLSVIITSLVGCSSTNQGSNATEQKENSTTSQKTDIASNTTEQDIKAEEEKDNSLESENEIDVKAIDWNAPSNGTYPTVKDSESIWIDVSVDEQKVYIKNQEDTLYTMIASTGLDTSSDNSTPKGTYYIEPERGEWFFSSGYQQGAQYWVSWKNHGEFLFHSVPMDENQQVIESEAKKLGEKASHGCIRLTVSDAKWIYDHIKTNTKVVIRS</sequence>
<dbReference type="PROSITE" id="PS51257">
    <property type="entry name" value="PROKAR_LIPOPROTEIN"/>
    <property type="match status" value="1"/>
</dbReference>
<dbReference type="EMBL" id="JAGTPX010000049">
    <property type="protein sequence ID" value="MBR8672601.1"/>
    <property type="molecule type" value="Genomic_DNA"/>
</dbReference>
<keyword evidence="5 6" id="KW-0961">Cell wall biogenesis/degradation</keyword>
<dbReference type="SUPFAM" id="SSF141523">
    <property type="entry name" value="L,D-transpeptidase catalytic domain-like"/>
    <property type="match status" value="1"/>
</dbReference>
<evidence type="ECO:0000256" key="6">
    <source>
        <dbReference type="PROSITE-ProRule" id="PRU01373"/>
    </source>
</evidence>
<evidence type="ECO:0000256" key="5">
    <source>
        <dbReference type="ARBA" id="ARBA00023316"/>
    </source>
</evidence>
<dbReference type="GO" id="GO:0018104">
    <property type="term" value="P:peptidoglycan-protein cross-linking"/>
    <property type="evidence" value="ECO:0007669"/>
    <property type="project" value="TreeGrafter"/>
</dbReference>
<dbReference type="PROSITE" id="PS52029">
    <property type="entry name" value="LD_TPASE"/>
    <property type="match status" value="1"/>
</dbReference>
<dbReference type="InterPro" id="IPR005490">
    <property type="entry name" value="LD_TPept_cat_dom"/>
</dbReference>
<evidence type="ECO:0000259" key="9">
    <source>
        <dbReference type="PROSITE" id="PS52029"/>
    </source>
</evidence>
<evidence type="ECO:0000256" key="8">
    <source>
        <dbReference type="SAM" id="SignalP"/>
    </source>
</evidence>
<protein>
    <submittedName>
        <fullName evidence="10">L,D-transpeptidase</fullName>
    </submittedName>
</protein>
<evidence type="ECO:0000256" key="4">
    <source>
        <dbReference type="ARBA" id="ARBA00022984"/>
    </source>
</evidence>
<keyword evidence="8" id="KW-0732">Signal</keyword>
<name>A0A941JIG3_NIACI</name>
<keyword evidence="2" id="KW-0808">Transferase</keyword>
<evidence type="ECO:0000256" key="7">
    <source>
        <dbReference type="SAM" id="MobiDB-lite"/>
    </source>
</evidence>
<dbReference type="InterPro" id="IPR050979">
    <property type="entry name" value="LD-transpeptidase"/>
</dbReference>
<gene>
    <name evidence="10" type="ORF">KD144_24000</name>
</gene>
<keyword evidence="4 6" id="KW-0573">Peptidoglycan synthesis</keyword>
<feature type="domain" description="L,D-TPase catalytic" evidence="9">
    <location>
        <begin position="93"/>
        <end position="219"/>
    </location>
</feature>
<dbReference type="GO" id="GO:0008360">
    <property type="term" value="P:regulation of cell shape"/>
    <property type="evidence" value="ECO:0007669"/>
    <property type="project" value="UniProtKB-UniRule"/>
</dbReference>
<dbReference type="PANTHER" id="PTHR30582">
    <property type="entry name" value="L,D-TRANSPEPTIDASE"/>
    <property type="match status" value="1"/>
</dbReference>
<feature type="active site" description="Nucleophile" evidence="6">
    <location>
        <position position="195"/>
    </location>
</feature>